<feature type="region of interest" description="Disordered" evidence="1">
    <location>
        <begin position="313"/>
        <end position="376"/>
    </location>
</feature>
<feature type="compositionally biased region" description="Basic and acidic residues" evidence="1">
    <location>
        <begin position="342"/>
        <end position="357"/>
    </location>
</feature>
<accession>A0A8T2QYD4</accession>
<keyword evidence="3" id="KW-1185">Reference proteome</keyword>
<protein>
    <submittedName>
        <fullName evidence="2">Uncharacterized protein</fullName>
    </submittedName>
</protein>
<sequence length="676" mass="75577">MFNWICGVPPARPPRPSVVKAGVIEHNASVVSITGIKPLHGSENEGAFSSASTLDSSVRSSFSTTESIKPPQYRGVGVLIHPALILTTHSTIPSPLCISDAEITFCRDVTSLTYVKCKFAPEIFFETNVELDLTIVSCEVVAPDLSYCLPLDTTRLCRRAIRKGHHVFIMGCQMERPDDIVIMEGCINNVVRSDSPEDCVFLRFQTASNEIWMPGTAGFDAFGRFSFIITKPPGKPQQKMQSAFFKLGNESSNSRLISPEKPQASQITGKLFEHRTKQWATCLQAIKAWIEPLWKSRRNGIFEDTTLQLKLEKQMSRPSTQGDALFKQKSFTPRNSVTGLPQEHESPSCNERDHVEEATSADQPPTISDRESKKESSLCMCIRERLHDTAKVPPAVDDKKPSDLDMQKAHLPNSSTVHKHQLSNNPVFIALRKPNTGLKKLSQRSRKPKKPVMESVAIQTDGLSHTEEESTKDVEDAKEQLSLVRRASQLPSVEVSDRIEDLKTNTEREKWSLPGELDPIVMKVHHNRFSCTASTTLKGANAPITNAKRGMQSQRQGSSTWIDNYYALGRSRSDYNRFDHSFRSPRPSLSSASVVKSHIENQLGLDDVGFSLHKGLNQNPLFSEDALSANTHRSLSSSYSTLYNKPTLSYMQRRSLVQQDQLARHASQLYNGPRWS</sequence>
<evidence type="ECO:0000256" key="1">
    <source>
        <dbReference type="SAM" id="MobiDB-lite"/>
    </source>
</evidence>
<evidence type="ECO:0000313" key="2">
    <source>
        <dbReference type="EMBL" id="KAH7288343.1"/>
    </source>
</evidence>
<dbReference type="OrthoDB" id="1920067at2759"/>
<dbReference type="EMBL" id="CM035436">
    <property type="protein sequence ID" value="KAH7288343.1"/>
    <property type="molecule type" value="Genomic_DNA"/>
</dbReference>
<dbReference type="AlphaFoldDB" id="A0A8T2QYD4"/>
<dbReference type="PANTHER" id="PTHR35729">
    <property type="entry name" value="T1B9.12 PROTEIN"/>
    <property type="match status" value="1"/>
</dbReference>
<feature type="compositionally biased region" description="Polar residues" evidence="1">
    <location>
        <begin position="329"/>
        <end position="339"/>
    </location>
</feature>
<evidence type="ECO:0000313" key="3">
    <source>
        <dbReference type="Proteomes" id="UP000825935"/>
    </source>
</evidence>
<dbReference type="Proteomes" id="UP000825935">
    <property type="component" value="Chromosome 31"/>
</dbReference>
<name>A0A8T2QYD4_CERRI</name>
<gene>
    <name evidence="2" type="ORF">KP509_31G022900</name>
</gene>
<organism evidence="2 3">
    <name type="scientific">Ceratopteris richardii</name>
    <name type="common">Triangle waterfern</name>
    <dbReference type="NCBI Taxonomy" id="49495"/>
    <lineage>
        <taxon>Eukaryota</taxon>
        <taxon>Viridiplantae</taxon>
        <taxon>Streptophyta</taxon>
        <taxon>Embryophyta</taxon>
        <taxon>Tracheophyta</taxon>
        <taxon>Polypodiopsida</taxon>
        <taxon>Polypodiidae</taxon>
        <taxon>Polypodiales</taxon>
        <taxon>Pteridineae</taxon>
        <taxon>Pteridaceae</taxon>
        <taxon>Parkerioideae</taxon>
        <taxon>Ceratopteris</taxon>
    </lineage>
</organism>
<proteinExistence type="predicted"/>
<comment type="caution">
    <text evidence="2">The sequence shown here is derived from an EMBL/GenBank/DDBJ whole genome shotgun (WGS) entry which is preliminary data.</text>
</comment>
<reference evidence="2" key="1">
    <citation type="submission" date="2021-08" db="EMBL/GenBank/DDBJ databases">
        <title>WGS assembly of Ceratopteris richardii.</title>
        <authorList>
            <person name="Marchant D.B."/>
            <person name="Chen G."/>
            <person name="Jenkins J."/>
            <person name="Shu S."/>
            <person name="Leebens-Mack J."/>
            <person name="Grimwood J."/>
            <person name="Schmutz J."/>
            <person name="Soltis P."/>
            <person name="Soltis D."/>
            <person name="Chen Z.-H."/>
        </authorList>
    </citation>
    <scope>NUCLEOTIDE SEQUENCE</scope>
    <source>
        <strain evidence="2">Whitten #5841</strain>
        <tissue evidence="2">Leaf</tissue>
    </source>
</reference>
<dbReference type="PANTHER" id="PTHR35729:SF1">
    <property type="entry name" value="T1B9.12 PROTEIN"/>
    <property type="match status" value="1"/>
</dbReference>